<keyword evidence="2" id="KW-0175">Coiled coil</keyword>
<feature type="domain" description="Phage tail tape measure protein" evidence="5">
    <location>
        <begin position="281"/>
        <end position="478"/>
    </location>
</feature>
<evidence type="ECO:0000256" key="4">
    <source>
        <dbReference type="SAM" id="Phobius"/>
    </source>
</evidence>
<dbReference type="Pfam" id="PF10145">
    <property type="entry name" value="PhageMin_Tail"/>
    <property type="match status" value="1"/>
</dbReference>
<evidence type="ECO:0000256" key="1">
    <source>
        <dbReference type="ARBA" id="ARBA00022612"/>
    </source>
</evidence>
<dbReference type="PANTHER" id="PTHR37813:SF1">
    <property type="entry name" value="FELS-2 PROPHAGE PROTEIN"/>
    <property type="match status" value="1"/>
</dbReference>
<organism evidence="6 7">
    <name type="scientific">Adlercreutzia muris</name>
    <dbReference type="NCBI Taxonomy" id="1796610"/>
    <lineage>
        <taxon>Bacteria</taxon>
        <taxon>Bacillati</taxon>
        <taxon>Actinomycetota</taxon>
        <taxon>Coriobacteriia</taxon>
        <taxon>Eggerthellales</taxon>
        <taxon>Eggerthellaceae</taxon>
        <taxon>Adlercreutzia</taxon>
    </lineage>
</organism>
<proteinExistence type="predicted"/>
<keyword evidence="7" id="KW-1185">Reference proteome</keyword>
<evidence type="ECO:0000256" key="3">
    <source>
        <dbReference type="SAM" id="MobiDB-lite"/>
    </source>
</evidence>
<keyword evidence="4" id="KW-1133">Transmembrane helix</keyword>
<accession>A0A7C8FNW9</accession>
<dbReference type="AlphaFoldDB" id="A0A7C8FNW9"/>
<gene>
    <name evidence="6" type="ORF">F8D48_06800</name>
</gene>
<dbReference type="EMBL" id="WAJS01000017">
    <property type="protein sequence ID" value="KAB1647995.1"/>
    <property type="molecule type" value="Genomic_DNA"/>
</dbReference>
<evidence type="ECO:0000256" key="2">
    <source>
        <dbReference type="SAM" id="Coils"/>
    </source>
</evidence>
<dbReference type="InterPro" id="IPR010090">
    <property type="entry name" value="Phage_tape_meas"/>
</dbReference>
<feature type="coiled-coil region" evidence="2">
    <location>
        <begin position="120"/>
        <end position="196"/>
    </location>
</feature>
<keyword evidence="4" id="KW-0472">Membrane</keyword>
<keyword evidence="4" id="KW-0812">Transmembrane</keyword>
<name>A0A7C8FNW9_9ACTN</name>
<dbReference type="PANTHER" id="PTHR37813">
    <property type="entry name" value="FELS-2 PROPHAGE PROTEIN"/>
    <property type="match status" value="1"/>
</dbReference>
<evidence type="ECO:0000313" key="7">
    <source>
        <dbReference type="Proteomes" id="UP000479639"/>
    </source>
</evidence>
<sequence length="1007" mass="108235">MAKKDEAKIKFSADTKEFSAAIKQAGDTMTQLRGELKLNEAQMANTGQSVEALTKKHDLLVQHDAALAQKIEALNGKLEKAREIWGENSQEAQRYANQITNARTAQERVRGQIEAVSAALDDQREAEQRAESALSKLNATIDEQQAEVSRLADEYKSAVIQYGRTSDEADELESALRKANAALNNSKGELAEVERICDGVADSLNDMSDSALDGKNSIEELAAGTMLADFGEAAIDAATDAVKRLVVESDTAASRIKAAFGGGAAEQFGELEDALNRIYASNYGDSLEDIADAGREVVAVLGNDISTESFEELTTQAIILRDAFDIDVNESIKAANQLMTQFGYDGKAAYDMLAAGCQDGLNANGEWLDAVSEYSVYYEQLGLSAEDMFNTMAAGSKTFLNGTDKAGDAIKEFSIRAIDMSESSKEGFELMGLSADEYAAKIAQGGDVARDATIETVNALLAMKDPIAQNTAGVDLFGTMWEDMGHDGMEAMLGLMGAAADTAGTMDEIDQIRYDNVADQAEGLKRRFEDEMLMPIVEKVQPALMDFFSFVSDNFEWIAPVVTGVAVAFGILGTAMAISGIIQAVTVAMAALNIAMSMNPVVLIVAAIAGLVAAFVLLWNNCEEFRNFWLGLWDGICQAASAAAEWVMANVVTPIGGFFAWLGETVSGIWESISTAAQRGWDIVCNVFQVGIMFIQELLGLAVETFLLPWSFIWENFGGVITQAWDIITSVVGAGIDACFSWIDERLRLIQAVWDLCWGAVSAKASELWSAITSVVGAGIDACFSWIDEKVRMIRSVWDICWGAVSAKASEAWSGIQAIAAAGAGFLDDQFRKIKGAADVVWGAIKGAIVEPVQGAFDKVRGLIDKIKSVFNFKWSLPHLKLPHLNITGGFSINPPSVPNFEIKWYAKGAVFNRPTVLSGVDGKFRGVGEAGPEAIAPIRVLQNYVADAVAASKYGEADRICAAIDRLAGRPTVLNIDGDKFAEATAGPNDRVQGGRQELSERGLAL</sequence>
<evidence type="ECO:0000313" key="6">
    <source>
        <dbReference type="EMBL" id="KAB1647995.1"/>
    </source>
</evidence>
<comment type="caution">
    <text evidence="6">The sequence shown here is derived from an EMBL/GenBank/DDBJ whole genome shotgun (WGS) entry which is preliminary data.</text>
</comment>
<dbReference type="Proteomes" id="UP000479639">
    <property type="component" value="Unassembled WGS sequence"/>
</dbReference>
<reference evidence="6 7" key="1">
    <citation type="submission" date="2019-09" db="EMBL/GenBank/DDBJ databases">
        <title>Whole genome shotgun sequencing (WGS) of Ellagibacter isourolithinifaciens DSM 104140(T) and Adlercreutzia muris DSM 29508(T).</title>
        <authorList>
            <person name="Stoll D.A."/>
            <person name="Danylec N."/>
            <person name="Huch M."/>
        </authorList>
    </citation>
    <scope>NUCLEOTIDE SEQUENCE [LARGE SCALE GENOMIC DNA]</scope>
    <source>
        <strain evidence="6 7">DSM 29508</strain>
    </source>
</reference>
<keyword evidence="1" id="KW-1188">Viral release from host cell</keyword>
<protein>
    <recommendedName>
        <fullName evidence="5">Phage tail tape measure protein domain-containing protein</fullName>
    </recommendedName>
</protein>
<dbReference type="RefSeq" id="WP_151430683.1">
    <property type="nucleotide sequence ID" value="NZ_JANJZI010000003.1"/>
</dbReference>
<evidence type="ECO:0000259" key="5">
    <source>
        <dbReference type="Pfam" id="PF10145"/>
    </source>
</evidence>
<feature type="transmembrane region" description="Helical" evidence="4">
    <location>
        <begin position="601"/>
        <end position="619"/>
    </location>
</feature>
<feature type="transmembrane region" description="Helical" evidence="4">
    <location>
        <begin position="557"/>
        <end position="589"/>
    </location>
</feature>
<feature type="region of interest" description="Disordered" evidence="3">
    <location>
        <begin position="986"/>
        <end position="1007"/>
    </location>
</feature>